<keyword evidence="2" id="KW-1185">Reference proteome</keyword>
<dbReference type="Proteomes" id="UP000622890">
    <property type="component" value="Unassembled WGS sequence"/>
</dbReference>
<dbReference type="RefSeq" id="WP_200591972.1">
    <property type="nucleotide sequence ID" value="NZ_JAEPBG010000004.1"/>
</dbReference>
<comment type="caution">
    <text evidence="1">The sequence shown here is derived from an EMBL/GenBank/DDBJ whole genome shotgun (WGS) entry which is preliminary data.</text>
</comment>
<sequence>MTWEDHAREREAYVGAALALHGYAADEALRQRVTAQFARIADIAASFLDADLPLDAEPAALFQP</sequence>
<dbReference type="EMBL" id="JAEPBG010000004">
    <property type="protein sequence ID" value="MBK4735190.1"/>
    <property type="molecule type" value="Genomic_DNA"/>
</dbReference>
<evidence type="ECO:0000313" key="2">
    <source>
        <dbReference type="Proteomes" id="UP000622890"/>
    </source>
</evidence>
<evidence type="ECO:0000313" key="1">
    <source>
        <dbReference type="EMBL" id="MBK4735190.1"/>
    </source>
</evidence>
<name>A0A934W6J7_9BURK</name>
<reference evidence="1" key="1">
    <citation type="submission" date="2021-01" db="EMBL/GenBank/DDBJ databases">
        <title>Genome sequence of strain Noviherbaspirillum sp. DKR-6.</title>
        <authorList>
            <person name="Chaudhary D.K."/>
        </authorList>
    </citation>
    <scope>NUCLEOTIDE SEQUENCE</scope>
    <source>
        <strain evidence="1">DKR-6</strain>
    </source>
</reference>
<dbReference type="Pfam" id="PF13318">
    <property type="entry name" value="AtzG-like"/>
    <property type="match status" value="1"/>
</dbReference>
<dbReference type="AlphaFoldDB" id="A0A934W6J7"/>
<proteinExistence type="predicted"/>
<dbReference type="InterPro" id="IPR025148">
    <property type="entry name" value="AtzG-like"/>
</dbReference>
<organism evidence="1 2">
    <name type="scientific">Noviherbaspirillum pedocola</name>
    <dbReference type="NCBI Taxonomy" id="2801341"/>
    <lineage>
        <taxon>Bacteria</taxon>
        <taxon>Pseudomonadati</taxon>
        <taxon>Pseudomonadota</taxon>
        <taxon>Betaproteobacteria</taxon>
        <taxon>Burkholderiales</taxon>
        <taxon>Oxalobacteraceae</taxon>
        <taxon>Noviherbaspirillum</taxon>
    </lineage>
</organism>
<gene>
    <name evidence="1" type="ORF">JJB74_11260</name>
</gene>
<protein>
    <submittedName>
        <fullName evidence="1">DUF4089 domain-containing protein</fullName>
    </submittedName>
</protein>
<accession>A0A934W6J7</accession>